<dbReference type="InterPro" id="IPR015424">
    <property type="entry name" value="PyrdxlP-dep_Trfase"/>
</dbReference>
<feature type="domain" description="Aminotransferase class V" evidence="1">
    <location>
        <begin position="22"/>
        <end position="394"/>
    </location>
</feature>
<reference evidence="2" key="1">
    <citation type="journal article" date="2023" name="Mol. Phylogenet. Evol.">
        <title>Genome-scale phylogeny and comparative genomics of the fungal order Sordariales.</title>
        <authorList>
            <person name="Hensen N."/>
            <person name="Bonometti L."/>
            <person name="Westerberg I."/>
            <person name="Brannstrom I.O."/>
            <person name="Guillou S."/>
            <person name="Cros-Aarteil S."/>
            <person name="Calhoun S."/>
            <person name="Haridas S."/>
            <person name="Kuo A."/>
            <person name="Mondo S."/>
            <person name="Pangilinan J."/>
            <person name="Riley R."/>
            <person name="LaButti K."/>
            <person name="Andreopoulos B."/>
            <person name="Lipzen A."/>
            <person name="Chen C."/>
            <person name="Yan M."/>
            <person name="Daum C."/>
            <person name="Ng V."/>
            <person name="Clum A."/>
            <person name="Steindorff A."/>
            <person name="Ohm R.A."/>
            <person name="Martin F."/>
            <person name="Silar P."/>
            <person name="Natvig D.O."/>
            <person name="Lalanne C."/>
            <person name="Gautier V."/>
            <person name="Ament-Velasquez S.L."/>
            <person name="Kruys A."/>
            <person name="Hutchinson M.I."/>
            <person name="Powell A.J."/>
            <person name="Barry K."/>
            <person name="Miller A.N."/>
            <person name="Grigoriev I.V."/>
            <person name="Debuchy R."/>
            <person name="Gladieux P."/>
            <person name="Hiltunen Thoren M."/>
            <person name="Johannesson H."/>
        </authorList>
    </citation>
    <scope>NUCLEOTIDE SEQUENCE</scope>
    <source>
        <strain evidence="2">CBS 990.96</strain>
    </source>
</reference>
<sequence length="420" mass="46219">MTSTLNLTEVRESFPALKGEQVYLDNAGGSQTLGTVADKIHHYLLNTNVQLGASYLTGQKSTAIYNNSYEAASKYINAPSADHVVLGSSTTQLFRNVSLALSFSPGDELIISSIDHEANIAPWVSLAARQNLSIKWWHPNTTSSSATKNPKLLASDLSPLLSPKTRLVTCTHASNILGTIHDIKSISSLIHSYNSKILLAVDGVAYAPHRPIDVQELGVDFYSFSWYKVYGPHISMLYASPLALSLLESLGHFFNGSFTLQEKLGLAGSSYELVGGIEEVTRYLDGKWEGMEKQEGELQEKLLGWLNGNEWMTVWGERSVDTKVRVPTVSFTIEGWSSKEFVEAVEGETGGKFGFRWGSFYSVRLVGETLGLDWKDGVVRVSLVHYNTLEEVGELIEVFEKVLSRGKGTKGQIGDEVTIR</sequence>
<name>A0AAN7BWP9_9PEZI</name>
<accession>A0AAN7BWP9</accession>
<dbReference type="PANTHER" id="PTHR43586:SF21">
    <property type="entry name" value="PYRIDOXAL PHOSPHATE (PLP)-DEPENDENT ASPARTATE AMINOTRANSFERASE SUPERFAMILY"/>
    <property type="match status" value="1"/>
</dbReference>
<organism evidence="2 3">
    <name type="scientific">Podospora fimiseda</name>
    <dbReference type="NCBI Taxonomy" id="252190"/>
    <lineage>
        <taxon>Eukaryota</taxon>
        <taxon>Fungi</taxon>
        <taxon>Dikarya</taxon>
        <taxon>Ascomycota</taxon>
        <taxon>Pezizomycotina</taxon>
        <taxon>Sordariomycetes</taxon>
        <taxon>Sordariomycetidae</taxon>
        <taxon>Sordariales</taxon>
        <taxon>Podosporaceae</taxon>
        <taxon>Podospora</taxon>
    </lineage>
</organism>
<dbReference type="InterPro" id="IPR015421">
    <property type="entry name" value="PyrdxlP-dep_Trfase_major"/>
</dbReference>
<dbReference type="Gene3D" id="3.90.1150.10">
    <property type="entry name" value="Aspartate Aminotransferase, domain 1"/>
    <property type="match status" value="1"/>
</dbReference>
<dbReference type="Pfam" id="PF00266">
    <property type="entry name" value="Aminotran_5"/>
    <property type="match status" value="1"/>
</dbReference>
<reference evidence="2" key="2">
    <citation type="submission" date="2023-05" db="EMBL/GenBank/DDBJ databases">
        <authorList>
            <consortium name="Lawrence Berkeley National Laboratory"/>
            <person name="Steindorff A."/>
            <person name="Hensen N."/>
            <person name="Bonometti L."/>
            <person name="Westerberg I."/>
            <person name="Brannstrom I.O."/>
            <person name="Guillou S."/>
            <person name="Cros-Aarteil S."/>
            <person name="Calhoun S."/>
            <person name="Haridas S."/>
            <person name="Kuo A."/>
            <person name="Mondo S."/>
            <person name="Pangilinan J."/>
            <person name="Riley R."/>
            <person name="Labutti K."/>
            <person name="Andreopoulos B."/>
            <person name="Lipzen A."/>
            <person name="Chen C."/>
            <person name="Yanf M."/>
            <person name="Daum C."/>
            <person name="Ng V."/>
            <person name="Clum A."/>
            <person name="Ohm R."/>
            <person name="Martin F."/>
            <person name="Silar P."/>
            <person name="Natvig D."/>
            <person name="Lalanne C."/>
            <person name="Gautier V."/>
            <person name="Ament-Velasquez S.L."/>
            <person name="Kruys A."/>
            <person name="Hutchinson M.I."/>
            <person name="Powell A.J."/>
            <person name="Barry K."/>
            <person name="Miller A.N."/>
            <person name="Grigoriev I.V."/>
            <person name="Debuchy R."/>
            <person name="Gladieux P."/>
            <person name="Thoren M.H."/>
            <person name="Johannesson H."/>
        </authorList>
    </citation>
    <scope>NUCLEOTIDE SEQUENCE</scope>
    <source>
        <strain evidence="2">CBS 990.96</strain>
    </source>
</reference>
<dbReference type="AlphaFoldDB" id="A0AAN7BWP9"/>
<dbReference type="InterPro" id="IPR000192">
    <property type="entry name" value="Aminotrans_V_dom"/>
</dbReference>
<proteinExistence type="predicted"/>
<dbReference type="GO" id="GO:0016740">
    <property type="term" value="F:transferase activity"/>
    <property type="evidence" value="ECO:0007669"/>
    <property type="project" value="UniProtKB-KW"/>
</dbReference>
<protein>
    <submittedName>
        <fullName evidence="2">Pyridoxal phosphate-dependent transferase</fullName>
    </submittedName>
</protein>
<comment type="caution">
    <text evidence="2">The sequence shown here is derived from an EMBL/GenBank/DDBJ whole genome shotgun (WGS) entry which is preliminary data.</text>
</comment>
<dbReference type="Gene3D" id="3.40.640.10">
    <property type="entry name" value="Type I PLP-dependent aspartate aminotransferase-like (Major domain)"/>
    <property type="match status" value="1"/>
</dbReference>
<dbReference type="InterPro" id="IPR015422">
    <property type="entry name" value="PyrdxlP-dep_Trfase_small"/>
</dbReference>
<evidence type="ECO:0000313" key="3">
    <source>
        <dbReference type="Proteomes" id="UP001301958"/>
    </source>
</evidence>
<evidence type="ECO:0000259" key="1">
    <source>
        <dbReference type="Pfam" id="PF00266"/>
    </source>
</evidence>
<dbReference type="EMBL" id="MU865295">
    <property type="protein sequence ID" value="KAK4231039.1"/>
    <property type="molecule type" value="Genomic_DNA"/>
</dbReference>
<keyword evidence="2" id="KW-0808">Transferase</keyword>
<evidence type="ECO:0000313" key="2">
    <source>
        <dbReference type="EMBL" id="KAK4231039.1"/>
    </source>
</evidence>
<gene>
    <name evidence="2" type="ORF">QBC38DRAFT_278022</name>
</gene>
<keyword evidence="3" id="KW-1185">Reference proteome</keyword>
<dbReference type="SUPFAM" id="SSF53383">
    <property type="entry name" value="PLP-dependent transferases"/>
    <property type="match status" value="1"/>
</dbReference>
<dbReference type="Proteomes" id="UP001301958">
    <property type="component" value="Unassembled WGS sequence"/>
</dbReference>
<dbReference type="PANTHER" id="PTHR43586">
    <property type="entry name" value="CYSTEINE DESULFURASE"/>
    <property type="match status" value="1"/>
</dbReference>